<gene>
    <name evidence="4" type="ORF">DS031_12655</name>
</gene>
<evidence type="ECO:0000256" key="1">
    <source>
        <dbReference type="ARBA" id="ARBA00006252"/>
    </source>
</evidence>
<dbReference type="GO" id="GO:0005829">
    <property type="term" value="C:cytosol"/>
    <property type="evidence" value="ECO:0007669"/>
    <property type="project" value="TreeGrafter"/>
</dbReference>
<name>A0A366XYJ4_9BACI</name>
<dbReference type="Pfam" id="PF02525">
    <property type="entry name" value="Flavodoxin_2"/>
    <property type="match status" value="1"/>
</dbReference>
<feature type="domain" description="Flavodoxin-like fold" evidence="3">
    <location>
        <begin position="1"/>
        <end position="187"/>
    </location>
</feature>
<evidence type="ECO:0000313" key="5">
    <source>
        <dbReference type="Proteomes" id="UP000253314"/>
    </source>
</evidence>
<evidence type="ECO:0000259" key="3">
    <source>
        <dbReference type="Pfam" id="PF02525"/>
    </source>
</evidence>
<dbReference type="AlphaFoldDB" id="A0A366XYJ4"/>
<organism evidence="4 5">
    <name type="scientific">Bacillus taeanensis</name>
    <dbReference type="NCBI Taxonomy" id="273032"/>
    <lineage>
        <taxon>Bacteria</taxon>
        <taxon>Bacillati</taxon>
        <taxon>Bacillota</taxon>
        <taxon>Bacilli</taxon>
        <taxon>Bacillales</taxon>
        <taxon>Bacillaceae</taxon>
        <taxon>Bacillus</taxon>
    </lineage>
</organism>
<dbReference type="Proteomes" id="UP000253314">
    <property type="component" value="Unassembled WGS sequence"/>
</dbReference>
<dbReference type="OrthoDB" id="9798454at2"/>
<dbReference type="InterPro" id="IPR029039">
    <property type="entry name" value="Flavoprotein-like_sf"/>
</dbReference>
<dbReference type="PANTHER" id="PTHR10204">
    <property type="entry name" value="NAD P H OXIDOREDUCTASE-RELATED"/>
    <property type="match status" value="1"/>
</dbReference>
<dbReference type="InterPro" id="IPR003680">
    <property type="entry name" value="Flavodoxin_fold"/>
</dbReference>
<protein>
    <submittedName>
        <fullName evidence="4">Flavodoxin family protein</fullName>
    </submittedName>
</protein>
<keyword evidence="5" id="KW-1185">Reference proteome</keyword>
<dbReference type="Gene3D" id="3.40.50.360">
    <property type="match status" value="1"/>
</dbReference>
<evidence type="ECO:0000256" key="2">
    <source>
        <dbReference type="ARBA" id="ARBA00023002"/>
    </source>
</evidence>
<evidence type="ECO:0000313" key="4">
    <source>
        <dbReference type="EMBL" id="RBW69223.1"/>
    </source>
</evidence>
<reference evidence="4 5" key="1">
    <citation type="submission" date="2018-07" db="EMBL/GenBank/DDBJ databases">
        <title>Lottiidibacillus patelloidae gen. nov., sp. nov., isolated from the intestinal tract of a marine limpet and the reclassification of B. taeanensis BH030017T, B. algicola KMM 3737T and B. hwajinpoensis SW-72T as genus Lottiidibacillus.</title>
        <authorList>
            <person name="Liu R."/>
            <person name="Huang Z."/>
        </authorList>
    </citation>
    <scope>NUCLEOTIDE SEQUENCE [LARGE SCALE GENOMIC DNA]</scope>
    <source>
        <strain evidence="4 5">BH030017</strain>
    </source>
</reference>
<dbReference type="RefSeq" id="WP_113806430.1">
    <property type="nucleotide sequence ID" value="NZ_QOCW01000012.1"/>
</dbReference>
<proteinExistence type="inferred from homology"/>
<comment type="similarity">
    <text evidence="1">Belongs to the NAD(P)H dehydrogenase (quinone) family.</text>
</comment>
<sequence>MNHLIIFAHPSSKSFNHAIYTNYEAALKEKGDHVIVRDLYSLNFNPILTMEEYHASKQGNYYDDVKVEQNYIKNTDIITFIYPVWWAGLPAILKGYIDRVFSYGFAYELEYESPIKLLKNKKAVQICTTGTPKEVYKQKGILRSMNQTTDEEIFNFCGIEVIDHLYYGNVVEIEEGNRKQILEEIKEFAKNL</sequence>
<dbReference type="GO" id="GO:0003955">
    <property type="term" value="F:NAD(P)H dehydrogenase (quinone) activity"/>
    <property type="evidence" value="ECO:0007669"/>
    <property type="project" value="TreeGrafter"/>
</dbReference>
<dbReference type="InterPro" id="IPR051545">
    <property type="entry name" value="NAD(P)H_dehydrogenase_qn"/>
</dbReference>
<comment type="caution">
    <text evidence="4">The sequence shown here is derived from an EMBL/GenBank/DDBJ whole genome shotgun (WGS) entry which is preliminary data.</text>
</comment>
<dbReference type="EMBL" id="QOCW01000012">
    <property type="protein sequence ID" value="RBW69223.1"/>
    <property type="molecule type" value="Genomic_DNA"/>
</dbReference>
<keyword evidence="2" id="KW-0560">Oxidoreductase</keyword>
<dbReference type="PANTHER" id="PTHR10204:SF34">
    <property type="entry name" value="NAD(P)H DEHYDROGENASE [QUINONE] 1 ISOFORM 1"/>
    <property type="match status" value="1"/>
</dbReference>
<dbReference type="SUPFAM" id="SSF52218">
    <property type="entry name" value="Flavoproteins"/>
    <property type="match status" value="1"/>
</dbReference>
<accession>A0A366XYJ4</accession>